<evidence type="ECO:0000259" key="11">
    <source>
        <dbReference type="Pfam" id="PF02463"/>
    </source>
</evidence>
<dbReference type="InterPro" id="IPR027417">
    <property type="entry name" value="P-loop_NTPase"/>
</dbReference>
<evidence type="ECO:0000256" key="1">
    <source>
        <dbReference type="ARBA" id="ARBA00003618"/>
    </source>
</evidence>
<keyword evidence="10" id="KW-0175">Coiled coil</keyword>
<evidence type="ECO:0000256" key="8">
    <source>
        <dbReference type="ARBA" id="ARBA00033408"/>
    </source>
</evidence>
<dbReference type="Proteomes" id="UP001257659">
    <property type="component" value="Unassembled WGS sequence"/>
</dbReference>
<dbReference type="InterPro" id="IPR004604">
    <property type="entry name" value="DNA_recomb/repair_RecN"/>
</dbReference>
<dbReference type="PIRSF" id="PIRSF003128">
    <property type="entry name" value="RecN"/>
    <property type="match status" value="1"/>
</dbReference>
<dbReference type="SUPFAM" id="SSF52540">
    <property type="entry name" value="P-loop containing nucleoside triphosphate hydrolases"/>
    <property type="match status" value="1"/>
</dbReference>
<proteinExistence type="inferred from homology"/>
<gene>
    <name evidence="12" type="ORF">GGR31_000950</name>
</gene>
<evidence type="ECO:0000313" key="12">
    <source>
        <dbReference type="EMBL" id="MDR6300319.1"/>
    </source>
</evidence>
<comment type="caution">
    <text evidence="12">The sequence shown here is derived from an EMBL/GenBank/DDBJ whole genome shotgun (WGS) entry which is preliminary data.</text>
</comment>
<evidence type="ECO:0000256" key="6">
    <source>
        <dbReference type="ARBA" id="ARBA00022840"/>
    </source>
</evidence>
<evidence type="ECO:0000313" key="13">
    <source>
        <dbReference type="Proteomes" id="UP001257659"/>
    </source>
</evidence>
<dbReference type="NCBIfam" id="TIGR00634">
    <property type="entry name" value="recN"/>
    <property type="match status" value="1"/>
</dbReference>
<evidence type="ECO:0000256" key="4">
    <source>
        <dbReference type="ARBA" id="ARBA00022741"/>
    </source>
</evidence>
<dbReference type="EMBL" id="JAVDQA010000002">
    <property type="protein sequence ID" value="MDR6300319.1"/>
    <property type="molecule type" value="Genomic_DNA"/>
</dbReference>
<evidence type="ECO:0000256" key="2">
    <source>
        <dbReference type="ARBA" id="ARBA00009441"/>
    </source>
</evidence>
<dbReference type="Gene3D" id="3.40.50.300">
    <property type="entry name" value="P-loop containing nucleotide triphosphate hydrolases"/>
    <property type="match status" value="2"/>
</dbReference>
<comment type="function">
    <text evidence="1 9">May be involved in recombinational repair of damaged DNA.</text>
</comment>
<dbReference type="RefSeq" id="WP_309727231.1">
    <property type="nucleotide sequence ID" value="NZ_JAVDQA010000002.1"/>
</dbReference>
<dbReference type="InterPro" id="IPR003395">
    <property type="entry name" value="RecF/RecN/SMC_N"/>
</dbReference>
<feature type="coiled-coil region" evidence="10">
    <location>
        <begin position="318"/>
        <end position="362"/>
    </location>
</feature>
<comment type="similarity">
    <text evidence="2 9">Belongs to the RecN family.</text>
</comment>
<organism evidence="12 13">
    <name type="scientific">Mesonia maritima</name>
    <dbReference type="NCBI Taxonomy" id="1793873"/>
    <lineage>
        <taxon>Bacteria</taxon>
        <taxon>Pseudomonadati</taxon>
        <taxon>Bacteroidota</taxon>
        <taxon>Flavobacteriia</taxon>
        <taxon>Flavobacteriales</taxon>
        <taxon>Flavobacteriaceae</taxon>
        <taxon>Mesonia</taxon>
    </lineage>
</organism>
<name>A0ABU1K3X6_9FLAO</name>
<accession>A0ABU1K3X6</accession>
<dbReference type="PANTHER" id="PTHR11059:SF0">
    <property type="entry name" value="DNA REPAIR PROTEIN RECN"/>
    <property type="match status" value="1"/>
</dbReference>
<dbReference type="PANTHER" id="PTHR11059">
    <property type="entry name" value="DNA REPAIR PROTEIN RECN"/>
    <property type="match status" value="1"/>
</dbReference>
<evidence type="ECO:0000256" key="5">
    <source>
        <dbReference type="ARBA" id="ARBA00022763"/>
    </source>
</evidence>
<evidence type="ECO:0000256" key="9">
    <source>
        <dbReference type="PIRNR" id="PIRNR003128"/>
    </source>
</evidence>
<dbReference type="CDD" id="cd03241">
    <property type="entry name" value="ABC_RecN"/>
    <property type="match status" value="1"/>
</dbReference>
<dbReference type="Pfam" id="PF02463">
    <property type="entry name" value="SMC_N"/>
    <property type="match status" value="1"/>
</dbReference>
<feature type="domain" description="RecF/RecN/SMC N-terminal" evidence="11">
    <location>
        <begin position="1"/>
        <end position="507"/>
    </location>
</feature>
<keyword evidence="4" id="KW-0547">Nucleotide-binding</keyword>
<protein>
    <recommendedName>
        <fullName evidence="3 9">DNA repair protein RecN</fullName>
    </recommendedName>
    <alternativeName>
        <fullName evidence="8 9">Recombination protein N</fullName>
    </alternativeName>
</protein>
<reference evidence="12 13" key="1">
    <citation type="submission" date="2023-07" db="EMBL/GenBank/DDBJ databases">
        <title>Genomic Encyclopedia of Type Strains, Phase IV (KMG-IV): sequencing the most valuable type-strain genomes for metagenomic binning, comparative biology and taxonomic classification.</title>
        <authorList>
            <person name="Goeker M."/>
        </authorList>
    </citation>
    <scope>NUCLEOTIDE SEQUENCE [LARGE SCALE GENOMIC DNA]</scope>
    <source>
        <strain evidence="12 13">DSM 102814</strain>
    </source>
</reference>
<keyword evidence="5 9" id="KW-0227">DNA damage</keyword>
<evidence type="ECO:0000256" key="7">
    <source>
        <dbReference type="ARBA" id="ARBA00023204"/>
    </source>
</evidence>
<evidence type="ECO:0000256" key="10">
    <source>
        <dbReference type="SAM" id="Coils"/>
    </source>
</evidence>
<keyword evidence="7 9" id="KW-0234">DNA repair</keyword>
<evidence type="ECO:0000256" key="3">
    <source>
        <dbReference type="ARBA" id="ARBA00021315"/>
    </source>
</evidence>
<feature type="coiled-coil region" evidence="10">
    <location>
        <begin position="148"/>
        <end position="236"/>
    </location>
</feature>
<keyword evidence="6" id="KW-0067">ATP-binding</keyword>
<keyword evidence="13" id="KW-1185">Reference proteome</keyword>
<sequence>MLTSLTIKNFALIEDVHIQLKNGFTTITGETGAGKSILLGALSLLLGKRADLSAIRNSAKKCIVEGIFSIEDYKLQKLFDKEELDYEDQTIIRREILPSGKSRAFINDTPVTLQKLGVLGNQLVDIHSQHETLFIGDSNYQYSVIDALAETEELLKNYKSSYKNHLQLQKKLENLKQEQQEVAATYDYNLFLLKELEEAQLVEGMQEELEAESQALNNVELLKENLSAVVFNLQQEEIGALERIQEIKSRLQAIEDFGEKYASLFERIQSVLVELEDISVEAERLQDNVEDDPERLEYINEKLQKLYNIQKKHQTDSVSELLEIQQDLQEKVEASENSEENLERIQQEISEAKKEVLLKGKNLFEKRKKAIPTFIKQIEAILKELGMPEARLKIELELSENFTSLGTDEMEWKLAANKGGNFSSLKKAASGGELSRITLAIKSILASYSQLPTIIFDEIDTGVSGEIAQKMGNIMSEMGKDLQVIAITHLPQIAAKGNQHLKVYKKAGTEATTTNILTLEEKDRIQELAEMLGGKQNSDSAIAHAKALLN</sequence>